<name>A0ABW3AP41_9SPHI</name>
<reference evidence="2" key="1">
    <citation type="journal article" date="2019" name="Int. J. Syst. Evol. Microbiol.">
        <title>The Global Catalogue of Microorganisms (GCM) 10K type strain sequencing project: providing services to taxonomists for standard genome sequencing and annotation.</title>
        <authorList>
            <consortium name="The Broad Institute Genomics Platform"/>
            <consortium name="The Broad Institute Genome Sequencing Center for Infectious Disease"/>
            <person name="Wu L."/>
            <person name="Ma J."/>
        </authorList>
    </citation>
    <scope>NUCLEOTIDE SEQUENCE [LARGE SCALE GENOMIC DNA]</scope>
    <source>
        <strain evidence="2">CCUG 61484</strain>
    </source>
</reference>
<dbReference type="Proteomes" id="UP001597010">
    <property type="component" value="Unassembled WGS sequence"/>
</dbReference>
<dbReference type="RefSeq" id="WP_377111491.1">
    <property type="nucleotide sequence ID" value="NZ_JBHTHZ010000002.1"/>
</dbReference>
<accession>A0ABW3AP41</accession>
<proteinExistence type="predicted"/>
<dbReference type="Pfam" id="PF25857">
    <property type="entry name" value="DUF7957"/>
    <property type="match status" value="1"/>
</dbReference>
<dbReference type="EMBL" id="JBHTHZ010000002">
    <property type="protein sequence ID" value="MFD0792742.1"/>
    <property type="molecule type" value="Genomic_DNA"/>
</dbReference>
<dbReference type="InterPro" id="IPR058263">
    <property type="entry name" value="DUF7957"/>
</dbReference>
<protein>
    <submittedName>
        <fullName evidence="1">Uncharacterized protein</fullName>
    </submittedName>
</protein>
<gene>
    <name evidence="1" type="ORF">ACFQZX_03885</name>
</gene>
<evidence type="ECO:0000313" key="2">
    <source>
        <dbReference type="Proteomes" id="UP001597010"/>
    </source>
</evidence>
<comment type="caution">
    <text evidence="1">The sequence shown here is derived from an EMBL/GenBank/DDBJ whole genome shotgun (WGS) entry which is preliminary data.</text>
</comment>
<organism evidence="1 2">
    <name type="scientific">Mucilaginibacter litoreus</name>
    <dbReference type="NCBI Taxonomy" id="1048221"/>
    <lineage>
        <taxon>Bacteria</taxon>
        <taxon>Pseudomonadati</taxon>
        <taxon>Bacteroidota</taxon>
        <taxon>Sphingobacteriia</taxon>
        <taxon>Sphingobacteriales</taxon>
        <taxon>Sphingobacteriaceae</taxon>
        <taxon>Mucilaginibacter</taxon>
    </lineage>
</organism>
<keyword evidence="2" id="KW-1185">Reference proteome</keyword>
<evidence type="ECO:0000313" key="1">
    <source>
        <dbReference type="EMBL" id="MFD0792742.1"/>
    </source>
</evidence>
<sequence>MCEIEKNLLYLKNAEPIVFEHDIKDALVINGVIVVLLNIPPQARNNLNVYAFDVNGDFFWRIKPTDLYQKSKDCPYIGIAKLRDNTITLTNWCDTVITVDIISGDIVEKHHVK</sequence>